<keyword evidence="4" id="KW-1185">Reference proteome</keyword>
<keyword evidence="2" id="KW-0732">Signal</keyword>
<organism evidence="3 4">
    <name type="scientific">Seminavis robusta</name>
    <dbReference type="NCBI Taxonomy" id="568900"/>
    <lineage>
        <taxon>Eukaryota</taxon>
        <taxon>Sar</taxon>
        <taxon>Stramenopiles</taxon>
        <taxon>Ochrophyta</taxon>
        <taxon>Bacillariophyta</taxon>
        <taxon>Bacillariophyceae</taxon>
        <taxon>Bacillariophycidae</taxon>
        <taxon>Naviculales</taxon>
        <taxon>Naviculaceae</taxon>
        <taxon>Seminavis</taxon>
    </lineage>
</organism>
<feature type="chain" id="PRO_5040361062" evidence="2">
    <location>
        <begin position="25"/>
        <end position="247"/>
    </location>
</feature>
<feature type="signal peptide" evidence="2">
    <location>
        <begin position="1"/>
        <end position="24"/>
    </location>
</feature>
<dbReference type="EMBL" id="CAICTM010000197">
    <property type="protein sequence ID" value="CAB9504468.1"/>
    <property type="molecule type" value="Genomic_DNA"/>
</dbReference>
<evidence type="ECO:0000256" key="1">
    <source>
        <dbReference type="SAM" id="MobiDB-lite"/>
    </source>
</evidence>
<gene>
    <name evidence="3" type="ORF">SEMRO_198_G084050.1</name>
</gene>
<proteinExistence type="predicted"/>
<reference evidence="3" key="1">
    <citation type="submission" date="2020-06" db="EMBL/GenBank/DDBJ databases">
        <authorList>
            <consortium name="Plant Systems Biology data submission"/>
        </authorList>
    </citation>
    <scope>NUCLEOTIDE SEQUENCE</scope>
    <source>
        <strain evidence="3">D6</strain>
    </source>
</reference>
<evidence type="ECO:0000313" key="4">
    <source>
        <dbReference type="Proteomes" id="UP001153069"/>
    </source>
</evidence>
<evidence type="ECO:0000256" key="2">
    <source>
        <dbReference type="SAM" id="SignalP"/>
    </source>
</evidence>
<dbReference type="AlphaFoldDB" id="A0A9N8DK40"/>
<dbReference type="OrthoDB" id="10510177at2759"/>
<dbReference type="Proteomes" id="UP001153069">
    <property type="component" value="Unassembled WGS sequence"/>
</dbReference>
<protein>
    <submittedName>
        <fullName evidence="3">Uncharacterized protein</fullName>
    </submittedName>
</protein>
<accession>A0A9N8DK40</accession>
<evidence type="ECO:0000313" key="3">
    <source>
        <dbReference type="EMBL" id="CAB9504468.1"/>
    </source>
</evidence>
<feature type="region of interest" description="Disordered" evidence="1">
    <location>
        <begin position="43"/>
        <end position="85"/>
    </location>
</feature>
<comment type="caution">
    <text evidence="3">The sequence shown here is derived from an EMBL/GenBank/DDBJ whole genome shotgun (WGS) entry which is preliminary data.</text>
</comment>
<name>A0A9N8DK40_9STRA</name>
<sequence>MRFSSRTPSSVILVLFVVVRGSLSLPLFRTVVPMDTGRRRFTISSTTLGGGSNNHGNPFSNHHPHHTSNCKDSHNNNNENSDQNDRRSVHLIVPRAWARTLYIFSAFNPFLAVFFNDYSHMVEFAPHMQSAQHIRVLAKTYQTLFFFARLKPRVSFAIGAALRALQLTTAFQYVFDPTIGVGFGLNLLCLYAKSRWPATIVLGWAISKPLWKVLGANPPSGLPVPITISLKPNKDAPVATKGYRIGL</sequence>